<keyword evidence="3" id="KW-0520">NAD</keyword>
<proteinExistence type="inferred from homology"/>
<keyword evidence="2 3" id="KW-0813">Transport</keyword>
<dbReference type="InterPro" id="IPR037232">
    <property type="entry name" value="NADH_quin_OxRdtase_su_C/D-like"/>
</dbReference>
<dbReference type="InterPro" id="IPR020396">
    <property type="entry name" value="NADH_UbQ_OxRdtase_CS"/>
</dbReference>
<name>A0A8J5XNG6_DIALT</name>
<dbReference type="AlphaFoldDB" id="A0A8J5XNG6"/>
<dbReference type="GO" id="GO:0008137">
    <property type="term" value="F:NADH dehydrogenase (ubiquinone) activity"/>
    <property type="evidence" value="ECO:0007669"/>
    <property type="project" value="InterPro"/>
</dbReference>
<comment type="caution">
    <text evidence="5">The sequence shown here is derived from an EMBL/GenBank/DDBJ whole genome shotgun (WGS) entry which is preliminary data.</text>
</comment>
<evidence type="ECO:0000256" key="2">
    <source>
        <dbReference type="ARBA" id="ARBA00022448"/>
    </source>
</evidence>
<dbReference type="EMBL" id="JAGTXO010000007">
    <property type="protein sequence ID" value="KAG8466889.1"/>
    <property type="molecule type" value="Genomic_DNA"/>
</dbReference>
<dbReference type="PROSITE" id="PS00542">
    <property type="entry name" value="COMPLEX1_30K"/>
    <property type="match status" value="1"/>
</dbReference>
<dbReference type="Proteomes" id="UP000751190">
    <property type="component" value="Unassembled WGS sequence"/>
</dbReference>
<feature type="domain" description="NADH:ubiquinone oxidoreductase 30kDa subunit" evidence="4">
    <location>
        <begin position="13"/>
        <end position="111"/>
    </location>
</feature>
<evidence type="ECO:0000256" key="3">
    <source>
        <dbReference type="RuleBase" id="RU003456"/>
    </source>
</evidence>
<keyword evidence="3" id="KW-1278">Translocase</keyword>
<sequence>MALRRLLVSAPRRSLCTPTAIDTTKGARWYETHYELRSLKYHQRLRVKCLHSEDETLPSLTPLFSACNWLEREIYDMYGIMFRDHPDLRRILTDYGTKDHPLRKDYPLSGYTEVRYDVDKKRVVIDDLELAQEFRMPDLTSTWRK</sequence>
<dbReference type="Pfam" id="PF00329">
    <property type="entry name" value="Complex1_30kDa"/>
    <property type="match status" value="1"/>
</dbReference>
<dbReference type="SUPFAM" id="SSF143243">
    <property type="entry name" value="Nqo5-like"/>
    <property type="match status" value="1"/>
</dbReference>
<keyword evidence="6" id="KW-1185">Reference proteome</keyword>
<organism evidence="5 6">
    <name type="scientific">Diacronema lutheri</name>
    <name type="common">Unicellular marine alga</name>
    <name type="synonym">Monochrysis lutheri</name>
    <dbReference type="NCBI Taxonomy" id="2081491"/>
    <lineage>
        <taxon>Eukaryota</taxon>
        <taxon>Haptista</taxon>
        <taxon>Haptophyta</taxon>
        <taxon>Pavlovophyceae</taxon>
        <taxon>Pavlovales</taxon>
        <taxon>Pavlovaceae</taxon>
        <taxon>Diacronema</taxon>
    </lineage>
</organism>
<dbReference type="GO" id="GO:0016651">
    <property type="term" value="F:oxidoreductase activity, acting on NAD(P)H"/>
    <property type="evidence" value="ECO:0007669"/>
    <property type="project" value="InterPro"/>
</dbReference>
<dbReference type="PANTHER" id="PTHR10884">
    <property type="entry name" value="NADH DEHYDROGENASE UBIQUINONE IRON-SULFUR PROTEIN 3"/>
    <property type="match status" value="1"/>
</dbReference>
<evidence type="ECO:0000313" key="5">
    <source>
        <dbReference type="EMBL" id="KAG8466889.1"/>
    </source>
</evidence>
<comment type="similarity">
    <text evidence="1 3">Belongs to the complex I 30 kDa subunit family.</text>
</comment>
<reference evidence="5" key="1">
    <citation type="submission" date="2021-05" db="EMBL/GenBank/DDBJ databases">
        <title>The genome of the haptophyte Pavlova lutheri (Diacronema luteri, Pavlovales) - a model for lipid biosynthesis in eukaryotic algae.</title>
        <authorList>
            <person name="Hulatt C.J."/>
            <person name="Posewitz M.C."/>
        </authorList>
    </citation>
    <scope>NUCLEOTIDE SEQUENCE</scope>
    <source>
        <strain evidence="5">NIVA-4/92</strain>
    </source>
</reference>
<dbReference type="PANTHER" id="PTHR10884:SF14">
    <property type="entry name" value="NADH DEHYDROGENASE [UBIQUINONE] IRON-SULFUR PROTEIN 3, MITOCHONDRIAL"/>
    <property type="match status" value="1"/>
</dbReference>
<dbReference type="InterPro" id="IPR001268">
    <property type="entry name" value="NADH_UbQ_OxRdtase_30kDa_su"/>
</dbReference>
<evidence type="ECO:0000259" key="4">
    <source>
        <dbReference type="Pfam" id="PF00329"/>
    </source>
</evidence>
<evidence type="ECO:0000313" key="6">
    <source>
        <dbReference type="Proteomes" id="UP000751190"/>
    </source>
</evidence>
<dbReference type="Gene3D" id="3.30.460.80">
    <property type="entry name" value="NADH:ubiquinone oxidoreductase, 30kDa subunit"/>
    <property type="match status" value="1"/>
</dbReference>
<gene>
    <name evidence="5" type="ORF">KFE25_008268</name>
</gene>
<dbReference type="OrthoDB" id="37721at2759"/>
<accession>A0A8J5XNG6</accession>
<protein>
    <recommendedName>
        <fullName evidence="4">NADH:ubiquinone oxidoreductase 30kDa subunit domain-containing protein</fullName>
    </recommendedName>
</protein>
<evidence type="ECO:0000256" key="1">
    <source>
        <dbReference type="ARBA" id="ARBA00007569"/>
    </source>
</evidence>